<organism evidence="2 3">
    <name type="scientific">Mucilaginibacter jinjuensis</name>
    <dbReference type="NCBI Taxonomy" id="1176721"/>
    <lineage>
        <taxon>Bacteria</taxon>
        <taxon>Pseudomonadati</taxon>
        <taxon>Bacteroidota</taxon>
        <taxon>Sphingobacteriia</taxon>
        <taxon>Sphingobacteriales</taxon>
        <taxon>Sphingobacteriaceae</taxon>
        <taxon>Mucilaginibacter</taxon>
    </lineage>
</organism>
<keyword evidence="3" id="KW-1185">Reference proteome</keyword>
<evidence type="ECO:0000313" key="2">
    <source>
        <dbReference type="EMBL" id="WCT14848.1"/>
    </source>
</evidence>
<evidence type="ECO:0000256" key="1">
    <source>
        <dbReference type="SAM" id="SignalP"/>
    </source>
</evidence>
<dbReference type="Proteomes" id="UP001216139">
    <property type="component" value="Chromosome"/>
</dbReference>
<sequence length="254" mass="28953">MKLSLHIRQISVGLFLALLCAINYSHAQTTGSNAKGEESGTDTFDIKKRSFLLPQPLPKGKYSQQVSVQYIVIPKDWITETFTAPMFAYAGKYTLPYGFNLQSSLSTLFISYRLNFGPFWNYSVNNLHFGAGYQVAFNLGFLKQFGYNTTLNIWEQQPSLTVGYSFKKMAAVLRGDMYYTSSLSETQAGHTISYPSFLNGYSITGSLEQRLWKNNLVSFGFKFNYLKYHIIAWPAFPVNKYRYSVPEFDLALSF</sequence>
<protein>
    <submittedName>
        <fullName evidence="2">Uncharacterized protein</fullName>
    </submittedName>
</protein>
<accession>A0ABY7TF69</accession>
<proteinExistence type="predicted"/>
<feature type="signal peptide" evidence="1">
    <location>
        <begin position="1"/>
        <end position="27"/>
    </location>
</feature>
<evidence type="ECO:0000313" key="3">
    <source>
        <dbReference type="Proteomes" id="UP001216139"/>
    </source>
</evidence>
<gene>
    <name evidence="2" type="ORF">PQO05_12960</name>
</gene>
<name>A0ABY7TF69_9SPHI</name>
<reference evidence="2 3" key="1">
    <citation type="submission" date="2023-02" db="EMBL/GenBank/DDBJ databases">
        <title>Genome sequence of Mucilaginibacter jinjuensis strain KACC 16571.</title>
        <authorList>
            <person name="Kim S."/>
            <person name="Heo J."/>
            <person name="Kwon S.-W."/>
        </authorList>
    </citation>
    <scope>NUCLEOTIDE SEQUENCE [LARGE SCALE GENOMIC DNA]</scope>
    <source>
        <strain evidence="2 3">KACC 16571</strain>
    </source>
</reference>
<dbReference type="RefSeq" id="WP_273633341.1">
    <property type="nucleotide sequence ID" value="NZ_CP117167.1"/>
</dbReference>
<feature type="chain" id="PRO_5047037731" evidence="1">
    <location>
        <begin position="28"/>
        <end position="254"/>
    </location>
</feature>
<keyword evidence="1" id="KW-0732">Signal</keyword>
<dbReference type="EMBL" id="CP117167">
    <property type="protein sequence ID" value="WCT14848.1"/>
    <property type="molecule type" value="Genomic_DNA"/>
</dbReference>